<dbReference type="EMBL" id="MT144217">
    <property type="protein sequence ID" value="QJA50778.1"/>
    <property type="molecule type" value="Genomic_DNA"/>
</dbReference>
<evidence type="ECO:0000313" key="4">
    <source>
        <dbReference type="EMBL" id="QJI00405.1"/>
    </source>
</evidence>
<gene>
    <name evidence="2" type="ORF">MM415A01915_0014</name>
    <name evidence="3" type="ORF">MM415B02528_0013</name>
    <name evidence="1" type="ORF">TM448A01894_0015</name>
    <name evidence="4" type="ORF">TM448B01938_0009</name>
</gene>
<dbReference type="EMBL" id="MT142854">
    <property type="protein sequence ID" value="QJA89568.1"/>
    <property type="molecule type" value="Genomic_DNA"/>
</dbReference>
<evidence type="ECO:0000313" key="3">
    <source>
        <dbReference type="EMBL" id="QJA89568.1"/>
    </source>
</evidence>
<evidence type="ECO:0000313" key="1">
    <source>
        <dbReference type="EMBL" id="QJA50778.1"/>
    </source>
</evidence>
<dbReference type="EMBL" id="MT144849">
    <property type="protein sequence ID" value="QJI00405.1"/>
    <property type="molecule type" value="Genomic_DNA"/>
</dbReference>
<reference evidence="1" key="1">
    <citation type="submission" date="2020-03" db="EMBL/GenBank/DDBJ databases">
        <title>The deep terrestrial virosphere.</title>
        <authorList>
            <person name="Holmfeldt K."/>
            <person name="Nilsson E."/>
            <person name="Simone D."/>
            <person name="Lopez-Fernandez M."/>
            <person name="Wu X."/>
            <person name="de Brujin I."/>
            <person name="Lundin D."/>
            <person name="Andersson A."/>
            <person name="Bertilsson S."/>
            <person name="Dopson M."/>
        </authorList>
    </citation>
    <scope>NUCLEOTIDE SEQUENCE</scope>
    <source>
        <strain evidence="2">MM415A01915</strain>
        <strain evidence="3">MM415B02528</strain>
        <strain evidence="1">TM448A01894</strain>
        <strain evidence="4">TM448B01938</strain>
    </source>
</reference>
<accession>A0A6H1ZTD4</accession>
<sequence>MTNVKTEIKNNLLIITVNLDETHGPSKSGKTEIVASTQGFTYVSYKEASIGLSVNVCKKK</sequence>
<name>A0A6H1ZTD4_9ZZZZ</name>
<dbReference type="EMBL" id="MT142126">
    <property type="protein sequence ID" value="QJA74879.1"/>
    <property type="molecule type" value="Genomic_DNA"/>
</dbReference>
<organism evidence="1">
    <name type="scientific">viral metagenome</name>
    <dbReference type="NCBI Taxonomy" id="1070528"/>
    <lineage>
        <taxon>unclassified sequences</taxon>
        <taxon>metagenomes</taxon>
        <taxon>organismal metagenomes</taxon>
    </lineage>
</organism>
<evidence type="ECO:0000313" key="2">
    <source>
        <dbReference type="EMBL" id="QJA74879.1"/>
    </source>
</evidence>
<protein>
    <submittedName>
        <fullName evidence="1">Uncharacterized protein</fullName>
    </submittedName>
</protein>
<proteinExistence type="predicted"/>
<dbReference type="AlphaFoldDB" id="A0A6H1ZTD4"/>